<dbReference type="AlphaFoldDB" id="A0A6S6UFA1"/>
<name>A0A6S6UFA1_9GAMM</name>
<proteinExistence type="predicted"/>
<evidence type="ECO:0000313" key="2">
    <source>
        <dbReference type="EMBL" id="CAA6826526.1"/>
    </source>
</evidence>
<dbReference type="InterPro" id="IPR021856">
    <property type="entry name" value="DUF3465"/>
</dbReference>
<reference evidence="2" key="1">
    <citation type="submission" date="2020-01" db="EMBL/GenBank/DDBJ databases">
        <authorList>
            <person name="Meier V. D."/>
            <person name="Meier V D."/>
        </authorList>
    </citation>
    <scope>NUCLEOTIDE SEQUENCE</scope>
    <source>
        <strain evidence="2">HLG_WM_MAG_09</strain>
    </source>
</reference>
<gene>
    <name evidence="2" type="ORF">HELGO_WM18739</name>
</gene>
<feature type="region of interest" description="Disordered" evidence="1">
    <location>
        <begin position="30"/>
        <end position="49"/>
    </location>
</feature>
<dbReference type="Pfam" id="PF11948">
    <property type="entry name" value="DUF3465"/>
    <property type="match status" value="1"/>
</dbReference>
<evidence type="ECO:0000256" key="1">
    <source>
        <dbReference type="SAM" id="MobiDB-lite"/>
    </source>
</evidence>
<dbReference type="EMBL" id="CACVAT010000426">
    <property type="protein sequence ID" value="CAA6826526.1"/>
    <property type="molecule type" value="Genomic_DNA"/>
</dbReference>
<evidence type="ECO:0008006" key="3">
    <source>
        <dbReference type="Google" id="ProtNLM"/>
    </source>
</evidence>
<organism evidence="2">
    <name type="scientific">uncultured Thiotrichaceae bacterium</name>
    <dbReference type="NCBI Taxonomy" id="298394"/>
    <lineage>
        <taxon>Bacteria</taxon>
        <taxon>Pseudomonadati</taxon>
        <taxon>Pseudomonadota</taxon>
        <taxon>Gammaproteobacteria</taxon>
        <taxon>Thiotrichales</taxon>
        <taxon>Thiotrichaceae</taxon>
        <taxon>environmental samples</taxon>
    </lineage>
</organism>
<protein>
    <recommendedName>
        <fullName evidence="3">DUF3465 domain-containing protein</fullName>
    </recommendedName>
</protein>
<accession>A0A6S6UFA1</accession>
<feature type="compositionally biased region" description="Polar residues" evidence="1">
    <location>
        <begin position="38"/>
        <end position="49"/>
    </location>
</feature>
<sequence>MKIPKNIAIIAVLLIAAAYQYLGNGGNGQNTNNSAGNQSPVSSAKNAELPNQQAVIKRIRDAADDTNAKFWTTVQGTVIKNLQDDTKGSQHQKFLIKISSDITLLVAHNIDIAPRVPVSKGDKVTMRGEYAWNNRGGVMHWTHRDLKGRRKGGWIEAHGKRYE</sequence>